<proteinExistence type="predicted"/>
<evidence type="ECO:0000313" key="2">
    <source>
        <dbReference type="Proteomes" id="UP000191901"/>
    </source>
</evidence>
<sequence>MDQPHKQLELLNQVIRGALSLEEGSTSKKLIFFIRRSLAQMGLQGEWQESEVLIEAYLRTRERVMAGEVISNFPGYLAQVSQYILLEKRRQRQRNHNINQKLFRSGSDVVSSPESSYGEGISQETVSSLWSSFHALAERDQQVLMLRIVKGHSWKEIGYFMVEEGLEANYTSALVAKLRKQGERALDRLRKRMLSVDNS</sequence>
<accession>A0A1Z3HLP0</accession>
<gene>
    <name evidence="1" type="ORF">XM38_021910</name>
</gene>
<dbReference type="Proteomes" id="UP000191901">
    <property type="component" value="Chromosome"/>
</dbReference>
<dbReference type="Gene3D" id="1.10.10.10">
    <property type="entry name" value="Winged helix-like DNA-binding domain superfamily/Winged helix DNA-binding domain"/>
    <property type="match status" value="1"/>
</dbReference>
<dbReference type="EMBL" id="CP021983">
    <property type="protein sequence ID" value="ASC71239.1"/>
    <property type="molecule type" value="Genomic_DNA"/>
</dbReference>
<dbReference type="KEGG" id="hhg:XM38_021910"/>
<dbReference type="OrthoDB" id="582679at2"/>
<organism evidence="1 2">
    <name type="scientific">Halomicronema hongdechloris C2206</name>
    <dbReference type="NCBI Taxonomy" id="1641165"/>
    <lineage>
        <taxon>Bacteria</taxon>
        <taxon>Bacillati</taxon>
        <taxon>Cyanobacteriota</taxon>
        <taxon>Cyanophyceae</taxon>
        <taxon>Nodosilineales</taxon>
        <taxon>Nodosilineaceae</taxon>
        <taxon>Halomicronema</taxon>
    </lineage>
</organism>
<dbReference type="AlphaFoldDB" id="A0A1Z3HLP0"/>
<reference evidence="1 2" key="1">
    <citation type="journal article" date="2016" name="Biochim. Biophys. Acta">
        <title>Characterization of red-shifted phycobilisomes isolated from the chlorophyll f-containing cyanobacterium Halomicronema hongdechloris.</title>
        <authorList>
            <person name="Li Y."/>
            <person name="Lin Y."/>
            <person name="Garvey C.J."/>
            <person name="Birch D."/>
            <person name="Corkery R.W."/>
            <person name="Loughlin P.C."/>
            <person name="Scheer H."/>
            <person name="Willows R.D."/>
            <person name="Chen M."/>
        </authorList>
    </citation>
    <scope>NUCLEOTIDE SEQUENCE [LARGE SCALE GENOMIC DNA]</scope>
    <source>
        <strain evidence="1 2">C2206</strain>
    </source>
</reference>
<keyword evidence="2" id="KW-1185">Reference proteome</keyword>
<dbReference type="RefSeq" id="WP_080810650.1">
    <property type="nucleotide sequence ID" value="NZ_CP021983.2"/>
</dbReference>
<dbReference type="STRING" id="1641165.XM38_15255"/>
<protein>
    <submittedName>
        <fullName evidence="1">Uncharacterized protein</fullName>
    </submittedName>
</protein>
<dbReference type="InterPro" id="IPR036388">
    <property type="entry name" value="WH-like_DNA-bd_sf"/>
</dbReference>
<name>A0A1Z3HLP0_9CYAN</name>
<evidence type="ECO:0000313" key="1">
    <source>
        <dbReference type="EMBL" id="ASC71239.1"/>
    </source>
</evidence>